<organism evidence="1 2">
    <name type="scientific">Candidatus Megaera venefica</name>
    <dbReference type="NCBI Taxonomy" id="2055910"/>
    <lineage>
        <taxon>Bacteria</taxon>
        <taxon>Pseudomonadati</taxon>
        <taxon>Pseudomonadota</taxon>
        <taxon>Alphaproteobacteria</taxon>
        <taxon>Rickettsiales</taxon>
        <taxon>Rickettsiaceae</taxon>
        <taxon>Candidatus Megaera</taxon>
    </lineage>
</organism>
<gene>
    <name evidence="1" type="ORF">Megvenef_01649</name>
</gene>
<accession>A0ABU5NET8</accession>
<proteinExistence type="predicted"/>
<evidence type="ECO:0000313" key="1">
    <source>
        <dbReference type="EMBL" id="MEA0971665.1"/>
    </source>
</evidence>
<comment type="caution">
    <text evidence="1">The sequence shown here is derived from an EMBL/GenBank/DDBJ whole genome shotgun (WGS) entry which is preliminary data.</text>
</comment>
<evidence type="ECO:0000313" key="2">
    <source>
        <dbReference type="Proteomes" id="UP001291687"/>
    </source>
</evidence>
<reference evidence="1 2" key="1">
    <citation type="submission" date="2023-03" db="EMBL/GenBank/DDBJ databases">
        <title>Host association and intracellularity evolved multiple times independently in the Rickettsiales.</title>
        <authorList>
            <person name="Castelli M."/>
            <person name="Nardi T."/>
            <person name="Gammuto L."/>
            <person name="Bellinzona G."/>
            <person name="Sabaneyeva E."/>
            <person name="Potekhin A."/>
            <person name="Serra V."/>
            <person name="Petroni G."/>
            <person name="Sassera D."/>
        </authorList>
    </citation>
    <scope>NUCLEOTIDE SEQUENCE [LARGE SCALE GENOMIC DNA]</scope>
    <source>
        <strain evidence="1 2">Sr 2-6</strain>
    </source>
</reference>
<protein>
    <submittedName>
        <fullName evidence="1">Uncharacterized protein</fullName>
    </submittedName>
</protein>
<sequence length="140" mass="16737">MSTVYARKSILARVDRTITDDSPKESDGKFLQEACVISDYNSAEFTYIKTRMENKYGFKFKNYYKRLDAVEQWEKERDPLSVKKSDTKKPKLTIIKDNDWMKSYKGELSPSQALERFYKLKTEEKKQRLLEEVRNVELLW</sequence>
<dbReference type="EMBL" id="JARJFB010000207">
    <property type="protein sequence ID" value="MEA0971665.1"/>
    <property type="molecule type" value="Genomic_DNA"/>
</dbReference>
<dbReference type="Proteomes" id="UP001291687">
    <property type="component" value="Unassembled WGS sequence"/>
</dbReference>
<keyword evidence="2" id="KW-1185">Reference proteome</keyword>
<name>A0ABU5NET8_9RICK</name>